<evidence type="ECO:0000313" key="2">
    <source>
        <dbReference type="EMBL" id="CAP09179.2"/>
    </source>
</evidence>
<dbReference type="Bgee" id="WBGene00050906">
    <property type="expression patterns" value="Expressed in larva and 2 other cell types or tissues"/>
</dbReference>
<keyword evidence="5" id="KW-1267">Proteomics identification</keyword>
<name>A8DZ49_CAEEL</name>
<dbReference type="CTD" id="6418731"/>
<dbReference type="RefSeq" id="NP_001122925.2">
    <property type="nucleotide sequence ID" value="NM_001129453.2"/>
</dbReference>
<evidence type="ECO:0000313" key="4">
    <source>
        <dbReference type="WormBase" id="F20E11.17"/>
    </source>
</evidence>
<feature type="region of interest" description="Disordered" evidence="1">
    <location>
        <begin position="36"/>
        <end position="71"/>
    </location>
</feature>
<dbReference type="Proteomes" id="UP000001940">
    <property type="component" value="Chromosome V"/>
</dbReference>
<dbReference type="WormBase" id="F20E11.17">
    <property type="protein sequence ID" value="CE46632"/>
    <property type="gene ID" value="WBGene00050906"/>
</dbReference>
<proteinExistence type="evidence at protein level"/>
<dbReference type="HOGENOM" id="CLU_2814749_0_0_1"/>
<dbReference type="GeneID" id="6418731"/>
<dbReference type="UCSC" id="F20E11.17">
    <property type="organism name" value="c. elegans"/>
</dbReference>
<feature type="compositionally biased region" description="Basic and acidic residues" evidence="1">
    <location>
        <begin position="41"/>
        <end position="53"/>
    </location>
</feature>
<dbReference type="EMBL" id="BX284605">
    <property type="protein sequence ID" value="CAP09179.2"/>
    <property type="molecule type" value="Genomic_DNA"/>
</dbReference>
<gene>
    <name evidence="2" type="ORF">CELE_F20E11.17</name>
    <name evidence="2 4" type="ORF">F20E11.17</name>
</gene>
<evidence type="ECO:0007829" key="5">
    <source>
        <dbReference type="PeptideAtlas" id="A8DZ49"/>
    </source>
</evidence>
<dbReference type="InParanoid" id="A8DZ49"/>
<sequence length="71" mass="7884">MDSDEIYDGPWQFDPRYDQYPGYDYTKDPRVVIVPAAVASEKTDTKGQEKNNDNDDGMQGSNSSCRSGSGN</sequence>
<protein>
    <submittedName>
        <fullName evidence="2">Ovule protein</fullName>
    </submittedName>
</protein>
<organism evidence="2 3">
    <name type="scientific">Caenorhabditis elegans</name>
    <dbReference type="NCBI Taxonomy" id="6239"/>
    <lineage>
        <taxon>Eukaryota</taxon>
        <taxon>Metazoa</taxon>
        <taxon>Ecdysozoa</taxon>
        <taxon>Nematoda</taxon>
        <taxon>Chromadorea</taxon>
        <taxon>Rhabditida</taxon>
        <taxon>Rhabditina</taxon>
        <taxon>Rhabditomorpha</taxon>
        <taxon>Rhabditoidea</taxon>
        <taxon>Rhabditidae</taxon>
        <taxon>Peloderinae</taxon>
        <taxon>Caenorhabditis</taxon>
    </lineage>
</organism>
<feature type="compositionally biased region" description="Low complexity" evidence="1">
    <location>
        <begin position="60"/>
        <end position="71"/>
    </location>
</feature>
<evidence type="ECO:0000256" key="1">
    <source>
        <dbReference type="SAM" id="MobiDB-lite"/>
    </source>
</evidence>
<dbReference type="PaxDb" id="6239-F20E11.17"/>
<reference evidence="2 3" key="1">
    <citation type="journal article" date="1998" name="Science">
        <title>Genome sequence of the nematode C. elegans: a platform for investigating biology.</title>
        <authorList>
            <consortium name="The C. elegans sequencing consortium"/>
            <person name="Sulson J.E."/>
            <person name="Waterston R."/>
        </authorList>
    </citation>
    <scope>NUCLEOTIDE SEQUENCE [LARGE SCALE GENOMIC DNA]</scope>
    <source>
        <strain evidence="2 3">Bristol N2</strain>
    </source>
</reference>
<accession>A8DZ49</accession>
<dbReference type="AGR" id="WB:WBGene00050906"/>
<keyword evidence="3" id="KW-1185">Reference proteome</keyword>
<dbReference type="AlphaFoldDB" id="A8DZ49"/>
<evidence type="ECO:0000313" key="3">
    <source>
        <dbReference type="Proteomes" id="UP000001940"/>
    </source>
</evidence>
<dbReference type="PeptideAtlas" id="A8DZ49"/>
<dbReference type="KEGG" id="cel:CELE_F20E11.17"/>